<dbReference type="HOGENOM" id="CLU_064903_0_2_9"/>
<evidence type="ECO:0000256" key="4">
    <source>
        <dbReference type="SAM" id="MobiDB-lite"/>
    </source>
</evidence>
<dbReference type="InterPro" id="IPR000249">
    <property type="entry name" value="BMC_dom"/>
</dbReference>
<evidence type="ECO:0000313" key="7">
    <source>
        <dbReference type="EMBL" id="EOT73572.1"/>
    </source>
</evidence>
<organism evidence="6 8">
    <name type="scientific">Enterococcus moraviensis ATCC BAA-383</name>
    <dbReference type="NCBI Taxonomy" id="1158609"/>
    <lineage>
        <taxon>Bacteria</taxon>
        <taxon>Bacillati</taxon>
        <taxon>Bacillota</taxon>
        <taxon>Bacilli</taxon>
        <taxon>Lactobacillales</taxon>
        <taxon>Enterococcaceae</taxon>
        <taxon>Enterococcus</taxon>
    </lineage>
</organism>
<reference evidence="7 9" key="2">
    <citation type="submission" date="2013-03" db="EMBL/GenBank/DDBJ databases">
        <title>The Genome Sequence of Enterococcus moraviensis BAA-383 (PacBio/Illumina hybrid assembly).</title>
        <authorList>
            <consortium name="The Broad Institute Genomics Platform"/>
            <consortium name="The Broad Institute Genome Sequencing Center for Infectious Disease"/>
            <person name="Earl A."/>
            <person name="Russ C."/>
            <person name="Gilmore M."/>
            <person name="Surin D."/>
            <person name="Walker B."/>
            <person name="Young S."/>
            <person name="Zeng Q."/>
            <person name="Gargeya S."/>
            <person name="Fitzgerald M."/>
            <person name="Haas B."/>
            <person name="Abouelleil A."/>
            <person name="Allen A.W."/>
            <person name="Alvarado L."/>
            <person name="Arachchi H.M."/>
            <person name="Berlin A.M."/>
            <person name="Chapman S.B."/>
            <person name="Gainer-Dewar J."/>
            <person name="Goldberg J."/>
            <person name="Griggs A."/>
            <person name="Gujja S."/>
            <person name="Hansen M."/>
            <person name="Howarth C."/>
            <person name="Imamovic A."/>
            <person name="Ireland A."/>
            <person name="Larimer J."/>
            <person name="McCowan C."/>
            <person name="Murphy C."/>
            <person name="Pearson M."/>
            <person name="Poon T.W."/>
            <person name="Priest M."/>
            <person name="Roberts A."/>
            <person name="Saif S."/>
            <person name="Shea T."/>
            <person name="Sisk P."/>
            <person name="Sykes S."/>
            <person name="Wortman J."/>
            <person name="Nusbaum C."/>
            <person name="Birren B."/>
        </authorList>
    </citation>
    <scope>NUCLEOTIDE SEQUENCE [LARGE SCALE GENOMIC DNA]</scope>
    <source>
        <strain evidence="7 9">ATCC BAA-383</strain>
    </source>
</reference>
<proteinExistence type="inferred from homology"/>
<dbReference type="AlphaFoldDB" id="R2T382"/>
<dbReference type="InterPro" id="IPR050575">
    <property type="entry name" value="BMC_shell"/>
</dbReference>
<evidence type="ECO:0000313" key="9">
    <source>
        <dbReference type="Proteomes" id="UP000014157"/>
    </source>
</evidence>
<dbReference type="STRING" id="155617.RV09_GL000532"/>
<comment type="subcellular location">
    <subcellularLocation>
        <location evidence="1">Bacterial microcompartment</location>
    </subcellularLocation>
</comment>
<dbReference type="Proteomes" id="UP000014157">
    <property type="component" value="Unassembled WGS sequence"/>
</dbReference>
<dbReference type="EMBL" id="ASWB01000001">
    <property type="protein sequence ID" value="EOT73572.1"/>
    <property type="molecule type" value="Genomic_DNA"/>
</dbReference>
<dbReference type="InterPro" id="IPR037233">
    <property type="entry name" value="CcmK-like_sf"/>
</dbReference>
<feature type="domain" description="BMC" evidence="5">
    <location>
        <begin position="4"/>
        <end position="88"/>
    </location>
</feature>
<keyword evidence="2" id="KW-1283">Bacterial microcompartment</keyword>
<feature type="region of interest" description="Disordered" evidence="4">
    <location>
        <begin position="131"/>
        <end position="154"/>
    </location>
</feature>
<dbReference type="CDD" id="cd07045">
    <property type="entry name" value="BMC_CcmK_like"/>
    <property type="match status" value="1"/>
</dbReference>
<dbReference type="GO" id="GO:0031469">
    <property type="term" value="C:bacterial microcompartment"/>
    <property type="evidence" value="ECO:0007669"/>
    <property type="project" value="UniProtKB-SubCell"/>
</dbReference>
<gene>
    <name evidence="7" type="ORF">I586_00566</name>
    <name evidence="6" type="ORF">UAY_01301</name>
</gene>
<sequence>MLEALGLIEVNGYLGAICAADAALKAANVKLLKSEKIKGGITTIELVGDVAAITAAVDAGKVVAETLGCLRASHVIARMDNAVQSLLLEEHPLPEATKDLPIETTKAQLTSQVEELKVEIKDEIVAETNLTKSPEETKKNKNSKVKKSSKKDKK</sequence>
<dbReference type="PATRIC" id="fig|1158609.3.peg.1260"/>
<name>R2T382_9ENTE</name>
<evidence type="ECO:0000256" key="1">
    <source>
        <dbReference type="ARBA" id="ARBA00024322"/>
    </source>
</evidence>
<evidence type="ECO:0000256" key="3">
    <source>
        <dbReference type="PROSITE-ProRule" id="PRU01278"/>
    </source>
</evidence>
<protein>
    <recommendedName>
        <fullName evidence="5">BMC domain-containing protein</fullName>
    </recommendedName>
</protein>
<comment type="caution">
    <text evidence="6">The sequence shown here is derived from an EMBL/GenBank/DDBJ whole genome shotgun (WGS) entry which is preliminary data.</text>
</comment>
<dbReference type="SMART" id="SM00877">
    <property type="entry name" value="BMC"/>
    <property type="match status" value="1"/>
</dbReference>
<dbReference type="PANTHER" id="PTHR33941">
    <property type="entry name" value="PROPANEDIOL UTILIZATION PROTEIN PDUA"/>
    <property type="match status" value="1"/>
</dbReference>
<dbReference type="PANTHER" id="PTHR33941:SF11">
    <property type="entry name" value="BACTERIAL MICROCOMPARTMENT SHELL PROTEIN PDUJ"/>
    <property type="match status" value="1"/>
</dbReference>
<dbReference type="RefSeq" id="WP_010764689.1">
    <property type="nucleotide sequence ID" value="NZ_ASWB01000001.1"/>
</dbReference>
<dbReference type="Pfam" id="PF00936">
    <property type="entry name" value="BMC"/>
    <property type="match status" value="1"/>
</dbReference>
<dbReference type="InterPro" id="IPR044872">
    <property type="entry name" value="CcmK/CsoS1_BMC"/>
</dbReference>
<evidence type="ECO:0000256" key="2">
    <source>
        <dbReference type="ARBA" id="ARBA00024446"/>
    </source>
</evidence>
<dbReference type="Proteomes" id="UP000013781">
    <property type="component" value="Unassembled WGS sequence"/>
</dbReference>
<dbReference type="PROSITE" id="PS51930">
    <property type="entry name" value="BMC_2"/>
    <property type="match status" value="1"/>
</dbReference>
<keyword evidence="9" id="KW-1185">Reference proteome</keyword>
<accession>R2T382</accession>
<dbReference type="EMBL" id="AJAS01000013">
    <property type="protein sequence ID" value="EOI01893.1"/>
    <property type="molecule type" value="Genomic_DNA"/>
</dbReference>
<reference evidence="6 8" key="1">
    <citation type="submission" date="2013-02" db="EMBL/GenBank/DDBJ databases">
        <title>The Genome Sequence of Enterococcus moraviensis BAA-383.</title>
        <authorList>
            <consortium name="The Broad Institute Genome Sequencing Platform"/>
            <consortium name="The Broad Institute Genome Sequencing Center for Infectious Disease"/>
            <person name="Earl A.M."/>
            <person name="Gilmore M.S."/>
            <person name="Lebreton F."/>
            <person name="Walker B."/>
            <person name="Young S.K."/>
            <person name="Zeng Q."/>
            <person name="Gargeya S."/>
            <person name="Fitzgerald M."/>
            <person name="Haas B."/>
            <person name="Abouelleil A."/>
            <person name="Alvarado L."/>
            <person name="Arachchi H.M."/>
            <person name="Berlin A.M."/>
            <person name="Chapman S.B."/>
            <person name="Dewar J."/>
            <person name="Goldberg J."/>
            <person name="Griggs A."/>
            <person name="Gujja S."/>
            <person name="Hansen M."/>
            <person name="Howarth C."/>
            <person name="Imamovic A."/>
            <person name="Larimer J."/>
            <person name="McCowan C."/>
            <person name="Murphy C."/>
            <person name="Neiman D."/>
            <person name="Pearson M."/>
            <person name="Priest M."/>
            <person name="Roberts A."/>
            <person name="Saif S."/>
            <person name="Shea T."/>
            <person name="Sisk P."/>
            <person name="Sykes S."/>
            <person name="Wortman J."/>
            <person name="Nusbaum C."/>
            <person name="Birren B."/>
        </authorList>
    </citation>
    <scope>NUCLEOTIDE SEQUENCE [LARGE SCALE GENOMIC DNA]</scope>
    <source>
        <strain evidence="6 8">ATCC BAA-383</strain>
    </source>
</reference>
<evidence type="ECO:0000259" key="5">
    <source>
        <dbReference type="PROSITE" id="PS51930"/>
    </source>
</evidence>
<evidence type="ECO:0000313" key="8">
    <source>
        <dbReference type="Proteomes" id="UP000013781"/>
    </source>
</evidence>
<dbReference type="SUPFAM" id="SSF143414">
    <property type="entry name" value="CcmK-like"/>
    <property type="match status" value="1"/>
</dbReference>
<dbReference type="eggNOG" id="COG4577">
    <property type="taxonomic scope" value="Bacteria"/>
</dbReference>
<comment type="similarity">
    <text evidence="3">Belongs to the bacterial microcompartments protein family.</text>
</comment>
<evidence type="ECO:0000313" key="6">
    <source>
        <dbReference type="EMBL" id="EOI01893.1"/>
    </source>
</evidence>
<dbReference type="Gene3D" id="3.30.70.1710">
    <property type="match status" value="1"/>
</dbReference>
<feature type="compositionally biased region" description="Basic residues" evidence="4">
    <location>
        <begin position="140"/>
        <end position="154"/>
    </location>
</feature>